<evidence type="ECO:0000256" key="5">
    <source>
        <dbReference type="SAM" id="SignalP"/>
    </source>
</evidence>
<evidence type="ECO:0000256" key="1">
    <source>
        <dbReference type="ARBA" id="ARBA00022801"/>
    </source>
</evidence>
<reference evidence="10 13" key="2">
    <citation type="submission" date="2018-08" db="EMBL/GenBank/DDBJ databases">
        <title>A genome reference for cultivated species of the human gut microbiota.</title>
        <authorList>
            <person name="Zou Y."/>
            <person name="Xue W."/>
            <person name="Luo G."/>
        </authorList>
    </citation>
    <scope>NUCLEOTIDE SEQUENCE [LARGE SCALE GENOMIC DNA]</scope>
    <source>
        <strain evidence="10 13">AM30-26</strain>
    </source>
</reference>
<dbReference type="Proteomes" id="UP000440614">
    <property type="component" value="Unassembled WGS sequence"/>
</dbReference>
<protein>
    <submittedName>
        <fullName evidence="7">Endo-beta-N-acetylglucosaminidase</fullName>
        <ecNumber evidence="7">3.2.1.96</ecNumber>
    </submittedName>
</protein>
<dbReference type="EC" id="3.2.1.96" evidence="7"/>
<reference evidence="11" key="4">
    <citation type="submission" date="2021-06" db="EMBL/GenBank/DDBJ databases">
        <title>Interrogation of the integrated mobile genetic elements in gut-associated Bacteroides with a consensus prediction approach.</title>
        <authorList>
            <person name="Campbell D.E."/>
            <person name="Leigh J.R."/>
            <person name="Kim T."/>
            <person name="England W."/>
            <person name="Whitaker R.J."/>
            <person name="Degnan P.H."/>
        </authorList>
    </citation>
    <scope>NUCLEOTIDE SEQUENCE</scope>
    <source>
        <strain evidence="11">VPI-BTDOT2</strain>
    </source>
</reference>
<name>A0A139KZY1_BACT4</name>
<dbReference type="InterPro" id="IPR001579">
    <property type="entry name" value="Glyco_hydro_18_chit_AS"/>
</dbReference>
<evidence type="ECO:0000313" key="9">
    <source>
        <dbReference type="EMBL" id="KAB4456650.1"/>
    </source>
</evidence>
<evidence type="ECO:0000313" key="8">
    <source>
        <dbReference type="EMBL" id="KAB4313316.1"/>
    </source>
</evidence>
<dbReference type="PROSITE" id="PS51910">
    <property type="entry name" value="GH18_2"/>
    <property type="match status" value="1"/>
</dbReference>
<dbReference type="InterPro" id="IPR001223">
    <property type="entry name" value="Glyco_hydro18_cat"/>
</dbReference>
<dbReference type="Proteomes" id="UP000284785">
    <property type="component" value="Unassembled WGS sequence"/>
</dbReference>
<accession>A0A139KZY1</accession>
<feature type="domain" description="GH18" evidence="6">
    <location>
        <begin position="45"/>
        <end position="306"/>
    </location>
</feature>
<keyword evidence="5" id="KW-0732">Signal</keyword>
<evidence type="ECO:0000313" key="13">
    <source>
        <dbReference type="Proteomes" id="UP000284785"/>
    </source>
</evidence>
<feature type="signal peptide" evidence="5">
    <location>
        <begin position="1"/>
        <end position="21"/>
    </location>
</feature>
<gene>
    <name evidence="10" type="ORF">DW780_10130</name>
    <name evidence="7" type="ORF">ERS852511_02821</name>
    <name evidence="9" type="ORF">GAN75_08630</name>
    <name evidence="8" type="ORF">GAO51_10515</name>
    <name evidence="11" type="ORF">KQP59_23230</name>
</gene>
<evidence type="ECO:0000313" key="15">
    <source>
        <dbReference type="Proteomes" id="UP000440614"/>
    </source>
</evidence>
<dbReference type="InterPro" id="IPR017853">
    <property type="entry name" value="GH"/>
</dbReference>
<dbReference type="PATRIC" id="fig|818.29.peg.519"/>
<dbReference type="Proteomes" id="UP000436825">
    <property type="component" value="Unassembled WGS sequence"/>
</dbReference>
<evidence type="ECO:0000259" key="6">
    <source>
        <dbReference type="PROSITE" id="PS51910"/>
    </source>
</evidence>
<keyword evidence="1 3" id="KW-0378">Hydrolase</keyword>
<organism evidence="7 12">
    <name type="scientific">Bacteroides thetaiotaomicron</name>
    <dbReference type="NCBI Taxonomy" id="818"/>
    <lineage>
        <taxon>Bacteria</taxon>
        <taxon>Pseudomonadati</taxon>
        <taxon>Bacteroidota</taxon>
        <taxon>Bacteroidia</taxon>
        <taxon>Bacteroidales</taxon>
        <taxon>Bacteroidaceae</taxon>
        <taxon>Bacteroides</taxon>
    </lineage>
</organism>
<dbReference type="EMBL" id="WCRW01000005">
    <property type="protein sequence ID" value="KAB4456650.1"/>
    <property type="molecule type" value="Genomic_DNA"/>
</dbReference>
<evidence type="ECO:0000256" key="3">
    <source>
        <dbReference type="RuleBase" id="RU000489"/>
    </source>
</evidence>
<dbReference type="Pfam" id="PF00704">
    <property type="entry name" value="Glyco_hydro_18"/>
    <property type="match status" value="1"/>
</dbReference>
<feature type="chain" id="PRO_5014531192" evidence="5">
    <location>
        <begin position="22"/>
        <end position="306"/>
    </location>
</feature>
<dbReference type="EMBL" id="CZAP01000010">
    <property type="protein sequence ID" value="CUP66681.1"/>
    <property type="molecule type" value="Genomic_DNA"/>
</dbReference>
<dbReference type="Proteomes" id="UP001156216">
    <property type="component" value="Chromosome"/>
</dbReference>
<evidence type="ECO:0000313" key="12">
    <source>
        <dbReference type="Proteomes" id="UP000095576"/>
    </source>
</evidence>
<dbReference type="GO" id="GO:0033925">
    <property type="term" value="F:mannosyl-glycoprotein endo-beta-N-acetylglucosaminidase activity"/>
    <property type="evidence" value="ECO:0007669"/>
    <property type="project" value="UniProtKB-EC"/>
</dbReference>
<dbReference type="EMBL" id="QSJP01000007">
    <property type="protein sequence ID" value="RHD88538.1"/>
    <property type="molecule type" value="Genomic_DNA"/>
</dbReference>
<reference evidence="14 15" key="3">
    <citation type="journal article" date="2019" name="Nat. Med.">
        <title>A library of human gut bacterial isolates paired with longitudinal multiomics data enables mechanistic microbiome research.</title>
        <authorList>
            <person name="Poyet M."/>
            <person name="Groussin M."/>
            <person name="Gibbons S.M."/>
            <person name="Avila-Pacheco J."/>
            <person name="Jiang X."/>
            <person name="Kearney S.M."/>
            <person name="Perrotta A.R."/>
            <person name="Berdy B."/>
            <person name="Zhao S."/>
            <person name="Lieberman T.D."/>
            <person name="Swanson P.K."/>
            <person name="Smith M."/>
            <person name="Roesemann S."/>
            <person name="Alexander J.E."/>
            <person name="Rich S.A."/>
            <person name="Livny J."/>
            <person name="Vlamakis H."/>
            <person name="Clish C."/>
            <person name="Bullock K."/>
            <person name="Deik A."/>
            <person name="Scott J."/>
            <person name="Pierce K.A."/>
            <person name="Xavier R.J."/>
            <person name="Alm E.J."/>
        </authorList>
    </citation>
    <scope>NUCLEOTIDE SEQUENCE [LARGE SCALE GENOMIC DNA]</scope>
    <source>
        <strain evidence="9 14">BIOML-A160</strain>
        <strain evidence="8 15">BIOML-A188</strain>
    </source>
</reference>
<dbReference type="PROSITE" id="PS01095">
    <property type="entry name" value="GH18_1"/>
    <property type="match status" value="1"/>
</dbReference>
<dbReference type="EMBL" id="CP083681">
    <property type="protein sequence ID" value="UYU71143.1"/>
    <property type="molecule type" value="Genomic_DNA"/>
</dbReference>
<dbReference type="SUPFAM" id="SSF51445">
    <property type="entry name" value="(Trans)glycosidases"/>
    <property type="match status" value="1"/>
</dbReference>
<dbReference type="EMBL" id="WCSY01000009">
    <property type="protein sequence ID" value="KAB4313316.1"/>
    <property type="molecule type" value="Genomic_DNA"/>
</dbReference>
<reference evidence="7 12" key="1">
    <citation type="submission" date="2015-09" db="EMBL/GenBank/DDBJ databases">
        <authorList>
            <consortium name="Pathogen Informatics"/>
        </authorList>
    </citation>
    <scope>NUCLEOTIDE SEQUENCE [LARGE SCALE GENOMIC DNA]</scope>
    <source>
        <strain evidence="7 12">2789STDY5834899</strain>
    </source>
</reference>
<keyword evidence="2 3" id="KW-0326">Glycosidase</keyword>
<evidence type="ECO:0000313" key="10">
    <source>
        <dbReference type="EMBL" id="RHD88538.1"/>
    </source>
</evidence>
<dbReference type="PROSITE" id="PS51257">
    <property type="entry name" value="PROKAR_LIPOPROTEIN"/>
    <property type="match status" value="1"/>
</dbReference>
<dbReference type="Proteomes" id="UP000095576">
    <property type="component" value="Unassembled WGS sequence"/>
</dbReference>
<dbReference type="Gene3D" id="3.20.20.80">
    <property type="entry name" value="Glycosidases"/>
    <property type="match status" value="1"/>
</dbReference>
<evidence type="ECO:0000256" key="2">
    <source>
        <dbReference type="ARBA" id="ARBA00023295"/>
    </source>
</evidence>
<evidence type="ECO:0000313" key="7">
    <source>
        <dbReference type="EMBL" id="CUP66681.1"/>
    </source>
</evidence>
<dbReference type="RefSeq" id="WP_055300176.1">
    <property type="nucleotide sequence ID" value="NZ_CABJDH010000018.1"/>
</dbReference>
<evidence type="ECO:0000256" key="4">
    <source>
        <dbReference type="RuleBase" id="RU004453"/>
    </source>
</evidence>
<dbReference type="GO" id="GO:0005975">
    <property type="term" value="P:carbohydrate metabolic process"/>
    <property type="evidence" value="ECO:0007669"/>
    <property type="project" value="InterPro"/>
</dbReference>
<proteinExistence type="inferred from homology"/>
<evidence type="ECO:0000313" key="11">
    <source>
        <dbReference type="EMBL" id="UYU71143.1"/>
    </source>
</evidence>
<comment type="similarity">
    <text evidence="4">Belongs to the glycosyl hydrolase 18 family.</text>
</comment>
<sequence length="306" mass="33278">MKNLYKILASSIAIFAFCACSQEEMPVNQSDNNQSEVVTRSATGIKNIVYIEVNDINPLNAGSYIMDDAPFFDYVILFAANIRGVGSDATLYNNPNVQYILDHKDTLIKPLQDKGIKVLLGLLGDHTGLGFANMNSAQTEQFATAVANAVSQYGLDGVDFDDEWAEYGRNGYPSGSTGSFSNLITALHNKMPGKTITVFNYGYTSELTGVNSYIDYGIYAFFNYPSWGTDFGMPNSKWAPLTINLNSTPSASSAQLYATQVANKGFGAIGYYDLRANNIVSVLNGVAKGAFKSTCTYDGNSYPKNY</sequence>
<evidence type="ECO:0000313" key="14">
    <source>
        <dbReference type="Proteomes" id="UP000436825"/>
    </source>
</evidence>
<dbReference type="AlphaFoldDB" id="A0A139KZY1"/>